<proteinExistence type="predicted"/>
<evidence type="ECO:0000256" key="7">
    <source>
        <dbReference type="ARBA" id="ARBA00076453"/>
    </source>
</evidence>
<keyword evidence="5" id="KW-0677">Repeat</keyword>
<evidence type="ECO:0000256" key="4">
    <source>
        <dbReference type="ARBA" id="ARBA00022574"/>
    </source>
</evidence>
<feature type="repeat" description="WD" evidence="8">
    <location>
        <begin position="230"/>
        <end position="262"/>
    </location>
</feature>
<dbReference type="VEuPathDB" id="MicrosporidiaDB:CWI39_0412p0020"/>
<dbReference type="SMART" id="SM01033">
    <property type="entry name" value="BING4CT"/>
    <property type="match status" value="1"/>
</dbReference>
<comment type="function">
    <text evidence="1">Involved in nucleolar processing of pre-18S ribosomal RNA.</text>
</comment>
<dbReference type="FunFam" id="2.130.10.10:FF:000378">
    <property type="entry name" value="U3 small nucleolar RNA-associated protein 7"/>
    <property type="match status" value="1"/>
</dbReference>
<organism evidence="10 11">
    <name type="scientific">Hamiltosporidium magnivora</name>
    <dbReference type="NCBI Taxonomy" id="148818"/>
    <lineage>
        <taxon>Eukaryota</taxon>
        <taxon>Fungi</taxon>
        <taxon>Fungi incertae sedis</taxon>
        <taxon>Microsporidia</taxon>
        <taxon>Dubosqiidae</taxon>
        <taxon>Hamiltosporidium</taxon>
    </lineage>
</organism>
<dbReference type="InterPro" id="IPR001680">
    <property type="entry name" value="WD40_rpt"/>
</dbReference>
<dbReference type="PANTHER" id="PTHR14085">
    <property type="entry name" value="WD-REPEAT PROTEIN BING4"/>
    <property type="match status" value="1"/>
</dbReference>
<dbReference type="InterPro" id="IPR015943">
    <property type="entry name" value="WD40/YVTN_repeat-like_dom_sf"/>
</dbReference>
<dbReference type="GO" id="GO:0032040">
    <property type="term" value="C:small-subunit processome"/>
    <property type="evidence" value="ECO:0007669"/>
    <property type="project" value="TreeGrafter"/>
</dbReference>
<sequence>MAKSVIKQKIKERNFIAEEAKKELKLTEILKTETPGYIESEKPTHQISQLMIKENVNILTAEKAYNLSLEDGPFFCNYTKDGRHILLRNNCGFLSSFDAKTLDLHFEINISDKIYDALFLHNELFIAVAQTSSLFIYDKQGREVHCDRKNRNVNKMDFLPYHFLLVSLSKEGVLRYQDTSIGKIVSEIITKEFDENILVQNPTNAIMYVGNRKGVVSLWSPNCKEYVSKVLCHKNRINSICVDRGGNYLITSGCDGKIKIWDNRNMFNPVNEICSKFNVVESCLSQMNMLAFGYKNKIKILNNIFIKNLEDILYLEHSLSKSSVTSLKFCPYEDILTVGHTNGMTNLVVPGSGDPVFDSYEDMPFSTKKMRQENEVKRLLEKIPYELISMESLIGNLKTDIEKENEGLKEKKYKKKKGALSRFYDE</sequence>
<evidence type="ECO:0000256" key="1">
    <source>
        <dbReference type="ARBA" id="ARBA00004099"/>
    </source>
</evidence>
<accession>A0A4Q9LFP2</accession>
<dbReference type="Pfam" id="PF00400">
    <property type="entry name" value="WD40"/>
    <property type="match status" value="1"/>
</dbReference>
<feature type="domain" description="BING4 C-terminal" evidence="9">
    <location>
        <begin position="313"/>
        <end position="392"/>
    </location>
</feature>
<dbReference type="InterPro" id="IPR036322">
    <property type="entry name" value="WD40_repeat_dom_sf"/>
</dbReference>
<evidence type="ECO:0000256" key="8">
    <source>
        <dbReference type="PROSITE-ProRule" id="PRU00221"/>
    </source>
</evidence>
<protein>
    <recommendedName>
        <fullName evidence="7">U three protein 7</fullName>
    </recommendedName>
</protein>
<dbReference type="AlphaFoldDB" id="A0A4Q9LFP2"/>
<dbReference type="EMBL" id="PIXR01000412">
    <property type="protein sequence ID" value="TBU06858.1"/>
    <property type="molecule type" value="Genomic_DNA"/>
</dbReference>
<name>A0A4Q9LFP2_9MICR</name>
<dbReference type="PROSITE" id="PS50082">
    <property type="entry name" value="WD_REPEATS_2"/>
    <property type="match status" value="1"/>
</dbReference>
<comment type="subcellular location">
    <subcellularLocation>
        <location evidence="2">Nucleus</location>
        <location evidence="2">Nucleolus</location>
    </subcellularLocation>
</comment>
<gene>
    <name evidence="10" type="ORF">CWI39_0412p0020</name>
</gene>
<evidence type="ECO:0000313" key="11">
    <source>
        <dbReference type="Proteomes" id="UP000293045"/>
    </source>
</evidence>
<reference evidence="10 11" key="1">
    <citation type="submission" date="2017-12" db="EMBL/GenBank/DDBJ databases">
        <authorList>
            <person name="Pombert J.-F."/>
            <person name="Haag K.L."/>
            <person name="Ebert D."/>
        </authorList>
    </citation>
    <scope>NUCLEOTIDE SEQUENCE [LARGE SCALE GENOMIC DNA]</scope>
    <source>
        <strain evidence="10">IL-BN-2</strain>
    </source>
</reference>
<evidence type="ECO:0000256" key="2">
    <source>
        <dbReference type="ARBA" id="ARBA00004604"/>
    </source>
</evidence>
<dbReference type="GO" id="GO:0000462">
    <property type="term" value="P:maturation of SSU-rRNA from tricistronic rRNA transcript (SSU-rRNA, 5.8S rRNA, LSU-rRNA)"/>
    <property type="evidence" value="ECO:0007669"/>
    <property type="project" value="TreeGrafter"/>
</dbReference>
<evidence type="ECO:0000256" key="5">
    <source>
        <dbReference type="ARBA" id="ARBA00022737"/>
    </source>
</evidence>
<keyword evidence="6" id="KW-0539">Nucleus</keyword>
<keyword evidence="3" id="KW-0698">rRNA processing</keyword>
<evidence type="ECO:0000259" key="9">
    <source>
        <dbReference type="SMART" id="SM01033"/>
    </source>
</evidence>
<dbReference type="GO" id="GO:0030686">
    <property type="term" value="C:90S preribosome"/>
    <property type="evidence" value="ECO:0007669"/>
    <property type="project" value="TreeGrafter"/>
</dbReference>
<dbReference type="SMART" id="SM00320">
    <property type="entry name" value="WD40"/>
    <property type="match status" value="4"/>
</dbReference>
<keyword evidence="4 8" id="KW-0853">WD repeat</keyword>
<dbReference type="InterPro" id="IPR012952">
    <property type="entry name" value="BING4_C_dom"/>
</dbReference>
<dbReference type="PROSITE" id="PS50294">
    <property type="entry name" value="WD_REPEATS_REGION"/>
    <property type="match status" value="1"/>
</dbReference>
<evidence type="ECO:0000256" key="3">
    <source>
        <dbReference type="ARBA" id="ARBA00022552"/>
    </source>
</evidence>
<dbReference type="Gene3D" id="2.130.10.10">
    <property type="entry name" value="YVTN repeat-like/Quinoprotein amine dehydrogenase"/>
    <property type="match status" value="1"/>
</dbReference>
<dbReference type="Proteomes" id="UP000293045">
    <property type="component" value="Unassembled WGS sequence"/>
</dbReference>
<evidence type="ECO:0000256" key="6">
    <source>
        <dbReference type="ARBA" id="ARBA00023242"/>
    </source>
</evidence>
<dbReference type="Pfam" id="PF08149">
    <property type="entry name" value="BING4CT"/>
    <property type="match status" value="1"/>
</dbReference>
<dbReference type="VEuPathDB" id="MicrosporidiaDB:CWI36_0994p0010"/>
<dbReference type="PANTHER" id="PTHR14085:SF3">
    <property type="entry name" value="WD REPEAT-CONTAINING PROTEIN 46"/>
    <property type="match status" value="1"/>
</dbReference>
<comment type="caution">
    <text evidence="10">The sequence shown here is derived from an EMBL/GenBank/DDBJ whole genome shotgun (WGS) entry which is preliminary data.</text>
</comment>
<dbReference type="InterPro" id="IPR040315">
    <property type="entry name" value="WDR46/Utp7"/>
</dbReference>
<evidence type="ECO:0000313" key="10">
    <source>
        <dbReference type="EMBL" id="TBU06858.1"/>
    </source>
</evidence>
<dbReference type="SUPFAM" id="SSF50978">
    <property type="entry name" value="WD40 repeat-like"/>
    <property type="match status" value="1"/>
</dbReference>
<dbReference type="VEuPathDB" id="MicrosporidiaDB:CWI36_1550p0020"/>